<dbReference type="RefSeq" id="WP_189000146.1">
    <property type="nucleotide sequence ID" value="NZ_BMOU01000005.1"/>
</dbReference>
<organism evidence="2 3">
    <name type="scientific">Haloarcula pellucida</name>
    <dbReference type="NCBI Taxonomy" id="1427151"/>
    <lineage>
        <taxon>Archaea</taxon>
        <taxon>Methanobacteriati</taxon>
        <taxon>Methanobacteriota</taxon>
        <taxon>Stenosarchaea group</taxon>
        <taxon>Halobacteria</taxon>
        <taxon>Halobacteriales</taxon>
        <taxon>Haloarculaceae</taxon>
        <taxon>Haloarcula</taxon>
    </lineage>
</organism>
<keyword evidence="3" id="KW-1185">Reference proteome</keyword>
<evidence type="ECO:0000313" key="2">
    <source>
        <dbReference type="EMBL" id="GGN99709.1"/>
    </source>
</evidence>
<dbReference type="Pfam" id="PF24374">
    <property type="entry name" value="DUF7530"/>
    <property type="match status" value="1"/>
</dbReference>
<reference evidence="2" key="2">
    <citation type="submission" date="2020-09" db="EMBL/GenBank/DDBJ databases">
        <authorList>
            <person name="Sun Q."/>
            <person name="Ohkuma M."/>
        </authorList>
    </citation>
    <scope>NUCLEOTIDE SEQUENCE</scope>
    <source>
        <strain evidence="2">JCM 17820</strain>
    </source>
</reference>
<reference evidence="2" key="1">
    <citation type="journal article" date="2014" name="Int. J. Syst. Evol. Microbiol.">
        <title>Complete genome sequence of Corynebacterium casei LMG S-19264T (=DSM 44701T), isolated from a smear-ripened cheese.</title>
        <authorList>
            <consortium name="US DOE Joint Genome Institute (JGI-PGF)"/>
            <person name="Walter F."/>
            <person name="Albersmeier A."/>
            <person name="Kalinowski J."/>
            <person name="Ruckert C."/>
        </authorList>
    </citation>
    <scope>NUCLEOTIDE SEQUENCE</scope>
    <source>
        <strain evidence="2">JCM 17820</strain>
    </source>
</reference>
<gene>
    <name evidence="2" type="ORF">GCM10009030_31580</name>
</gene>
<evidence type="ECO:0000313" key="3">
    <source>
        <dbReference type="Proteomes" id="UP000605784"/>
    </source>
</evidence>
<accession>A0A830GSL5</accession>
<feature type="transmembrane region" description="Helical" evidence="1">
    <location>
        <begin position="31"/>
        <end position="52"/>
    </location>
</feature>
<keyword evidence="1" id="KW-0812">Transmembrane</keyword>
<name>A0A830GSL5_9EURY</name>
<sequence>MSSESPHPDYGETWVYESIVGALPGIHLPTWAALAIQLVVFEVAVVAMAWYYDVWNAAIAATAVVFVATIGSIEMLRISTLIRRIDVPPTYRALLFSSNMEVVLSVLAYIAMLTHLFVFDPQTREVPLVTTLFGEEPPVLVVYLTLLILWDVSYRIGTGWWASVTGLWRSLRFRFDPETARVFQRADLETWGFGVLQLVLVPFVLNQPVLLAALIAHVVAVTVVTAVSVTLLQVRSRKAGVTRS</sequence>
<protein>
    <submittedName>
        <fullName evidence="2">Uncharacterized protein</fullName>
    </submittedName>
</protein>
<feature type="transmembrane region" description="Helical" evidence="1">
    <location>
        <begin position="58"/>
        <end position="78"/>
    </location>
</feature>
<feature type="transmembrane region" description="Helical" evidence="1">
    <location>
        <begin position="211"/>
        <end position="234"/>
    </location>
</feature>
<feature type="transmembrane region" description="Helical" evidence="1">
    <location>
        <begin position="99"/>
        <end position="119"/>
    </location>
</feature>
<keyword evidence="1" id="KW-1133">Transmembrane helix</keyword>
<proteinExistence type="predicted"/>
<dbReference type="EMBL" id="BMOU01000005">
    <property type="protein sequence ID" value="GGN99709.1"/>
    <property type="molecule type" value="Genomic_DNA"/>
</dbReference>
<dbReference type="InterPro" id="IPR055952">
    <property type="entry name" value="DUF7530"/>
</dbReference>
<feature type="transmembrane region" description="Helical" evidence="1">
    <location>
        <begin position="139"/>
        <end position="168"/>
    </location>
</feature>
<comment type="caution">
    <text evidence="2">The sequence shown here is derived from an EMBL/GenBank/DDBJ whole genome shotgun (WGS) entry which is preliminary data.</text>
</comment>
<keyword evidence="1" id="KW-0472">Membrane</keyword>
<dbReference type="Proteomes" id="UP000605784">
    <property type="component" value="Unassembled WGS sequence"/>
</dbReference>
<evidence type="ECO:0000256" key="1">
    <source>
        <dbReference type="SAM" id="Phobius"/>
    </source>
</evidence>
<dbReference type="AlphaFoldDB" id="A0A830GSL5"/>